<keyword evidence="2" id="KW-1185">Reference proteome</keyword>
<dbReference type="Proteomes" id="UP001249851">
    <property type="component" value="Unassembled WGS sequence"/>
</dbReference>
<protein>
    <submittedName>
        <fullName evidence="1">Uncharacterized protein</fullName>
    </submittedName>
</protein>
<dbReference type="EMBL" id="JARQWQ010000138">
    <property type="protein sequence ID" value="KAK2548796.1"/>
    <property type="molecule type" value="Genomic_DNA"/>
</dbReference>
<gene>
    <name evidence="1" type="ORF">P5673_030940</name>
</gene>
<reference evidence="1" key="1">
    <citation type="journal article" date="2023" name="G3 (Bethesda)">
        <title>Whole genome assembly and annotation of the endangered Caribbean coral Acropora cervicornis.</title>
        <authorList>
            <person name="Selwyn J.D."/>
            <person name="Vollmer S.V."/>
        </authorList>
    </citation>
    <scope>NUCLEOTIDE SEQUENCE</scope>
    <source>
        <strain evidence="1">K2</strain>
    </source>
</reference>
<organism evidence="1 2">
    <name type="scientific">Acropora cervicornis</name>
    <name type="common">Staghorn coral</name>
    <dbReference type="NCBI Taxonomy" id="6130"/>
    <lineage>
        <taxon>Eukaryota</taxon>
        <taxon>Metazoa</taxon>
        <taxon>Cnidaria</taxon>
        <taxon>Anthozoa</taxon>
        <taxon>Hexacorallia</taxon>
        <taxon>Scleractinia</taxon>
        <taxon>Astrocoeniina</taxon>
        <taxon>Acroporidae</taxon>
        <taxon>Acropora</taxon>
    </lineage>
</organism>
<proteinExistence type="predicted"/>
<comment type="caution">
    <text evidence="1">The sequence shown here is derived from an EMBL/GenBank/DDBJ whole genome shotgun (WGS) entry which is preliminary data.</text>
</comment>
<dbReference type="AlphaFoldDB" id="A0AAD9PTU8"/>
<evidence type="ECO:0000313" key="1">
    <source>
        <dbReference type="EMBL" id="KAK2548796.1"/>
    </source>
</evidence>
<evidence type="ECO:0000313" key="2">
    <source>
        <dbReference type="Proteomes" id="UP001249851"/>
    </source>
</evidence>
<reference evidence="1" key="2">
    <citation type="journal article" date="2023" name="Science">
        <title>Genomic signatures of disease resistance in endangered staghorn corals.</title>
        <authorList>
            <person name="Vollmer S.V."/>
            <person name="Selwyn J.D."/>
            <person name="Despard B.A."/>
            <person name="Roesel C.L."/>
        </authorList>
    </citation>
    <scope>NUCLEOTIDE SEQUENCE</scope>
    <source>
        <strain evidence="1">K2</strain>
    </source>
</reference>
<name>A0AAD9PTU8_ACRCE</name>
<sequence>MPIKLSLSIANSCQYPLPSSVRSVYDNIAWESDDKHKPKKVLEALENYCSPRDNEVLELHRFWNIQCHEPFDKFLTELKTKAASCSIQEKDRMMKDNIVFRDWKTSRIAS</sequence>
<accession>A0AAD9PTU8</accession>